<dbReference type="PANTHER" id="PTHR32507">
    <property type="entry name" value="NA(+)/H(+) ANTIPORTER 1"/>
    <property type="match status" value="1"/>
</dbReference>
<dbReference type="EMBL" id="FNHI01000009">
    <property type="protein sequence ID" value="SDM50460.1"/>
    <property type="molecule type" value="Genomic_DNA"/>
</dbReference>
<feature type="transmembrane region" description="Helical" evidence="9">
    <location>
        <begin position="169"/>
        <end position="191"/>
    </location>
</feature>
<feature type="transmembrane region" description="Helical" evidence="9">
    <location>
        <begin position="301"/>
        <end position="322"/>
    </location>
</feature>
<evidence type="ECO:0000256" key="2">
    <source>
        <dbReference type="ARBA" id="ARBA00022448"/>
    </source>
</evidence>
<evidence type="ECO:0000256" key="9">
    <source>
        <dbReference type="SAM" id="Phobius"/>
    </source>
</evidence>
<dbReference type="GO" id="GO:0005886">
    <property type="term" value="C:plasma membrane"/>
    <property type="evidence" value="ECO:0007669"/>
    <property type="project" value="UniProtKB-SubCell"/>
</dbReference>
<sequence>MNRSVTPAGRVGDECVSGGNALTGVAVAAVTAGYALVSQRIAATAVTAPLFFTACGVLIGPAGLGLFGLEHNAGPVLVLVETALALVLFTDAMSLRGRQLHQGRFLPVRLLAIGLPLTIAAGWLLAWPLLSGLTVWEMALIATVLAPTDAAVCRTAVSSQRVPPLVRGGLNAECGIGDGIVLPVFILLLAALPGAAEEDHVGIFWRSLVLSTALGVASGIAAGLLLRRASAAGWVSREGNQLLILATVLASFALARVVDGSGFIAVWAAGIVFAVLLRRGAPPKTSPDGSRDHGFAGSREFTENLAALLAATSFLVFGAVLLGPALEYLDWRTVTYALLSLTVVRMVPVALALAGSGLRLPTVAYVGWFGPRGLASLVLALLVVKEYGIGAALPGRVVAVTVGLSVLAHGVTSVLLSERYGAWYEKASRSGAELRERVADGVRTG</sequence>
<feature type="transmembrane region" description="Helical" evidence="9">
    <location>
        <begin position="20"/>
        <end position="37"/>
    </location>
</feature>
<evidence type="ECO:0000256" key="4">
    <source>
        <dbReference type="ARBA" id="ARBA00022475"/>
    </source>
</evidence>
<evidence type="ECO:0000256" key="1">
    <source>
        <dbReference type="ARBA" id="ARBA00004651"/>
    </source>
</evidence>
<evidence type="ECO:0000256" key="5">
    <source>
        <dbReference type="ARBA" id="ARBA00022692"/>
    </source>
</evidence>
<accession>A0A1G9TRY0</accession>
<evidence type="ECO:0000256" key="3">
    <source>
        <dbReference type="ARBA" id="ARBA00022449"/>
    </source>
</evidence>
<feature type="transmembrane region" description="Helical" evidence="9">
    <location>
        <begin position="334"/>
        <end position="353"/>
    </location>
</feature>
<keyword evidence="3" id="KW-0050">Antiport</keyword>
<dbReference type="AlphaFoldDB" id="A0A1G9TRY0"/>
<dbReference type="PANTHER" id="PTHR32507:SF8">
    <property type="entry name" value="CNH1P"/>
    <property type="match status" value="1"/>
</dbReference>
<keyword evidence="6 9" id="KW-1133">Transmembrane helix</keyword>
<evidence type="ECO:0000256" key="8">
    <source>
        <dbReference type="ARBA" id="ARBA00023136"/>
    </source>
</evidence>
<feature type="transmembrane region" description="Helical" evidence="9">
    <location>
        <begin position="203"/>
        <end position="227"/>
    </location>
</feature>
<evidence type="ECO:0000313" key="12">
    <source>
        <dbReference type="Proteomes" id="UP000199063"/>
    </source>
</evidence>
<dbReference type="GO" id="GO:1902600">
    <property type="term" value="P:proton transmembrane transport"/>
    <property type="evidence" value="ECO:0007669"/>
    <property type="project" value="InterPro"/>
</dbReference>
<dbReference type="GO" id="GO:0015297">
    <property type="term" value="F:antiporter activity"/>
    <property type="evidence" value="ECO:0007669"/>
    <property type="project" value="UniProtKB-KW"/>
</dbReference>
<dbReference type="Gene3D" id="1.20.1530.20">
    <property type="match status" value="1"/>
</dbReference>
<name>A0A1G9TRY0_9ACTN</name>
<keyword evidence="5 9" id="KW-0812">Transmembrane</keyword>
<reference evidence="12" key="1">
    <citation type="submission" date="2016-10" db="EMBL/GenBank/DDBJ databases">
        <authorList>
            <person name="Varghese N."/>
            <person name="Submissions S."/>
        </authorList>
    </citation>
    <scope>NUCLEOTIDE SEQUENCE [LARGE SCALE GENOMIC DNA]</scope>
    <source>
        <strain evidence="12">CGMCC 4.7042</strain>
    </source>
</reference>
<evidence type="ECO:0000256" key="7">
    <source>
        <dbReference type="ARBA" id="ARBA00023065"/>
    </source>
</evidence>
<feature type="domain" description="Cation/H+ exchanger transmembrane" evidence="10">
    <location>
        <begin position="28"/>
        <end position="412"/>
    </location>
</feature>
<feature type="transmembrane region" description="Helical" evidence="9">
    <location>
        <begin position="106"/>
        <end position="126"/>
    </location>
</feature>
<gene>
    <name evidence="11" type="ORF">SAMN05444921_10971</name>
</gene>
<dbReference type="STRING" id="1196353.SAMN05444921_10971"/>
<keyword evidence="4" id="KW-1003">Cell membrane</keyword>
<feature type="transmembrane region" description="Helical" evidence="9">
    <location>
        <begin position="365"/>
        <end position="384"/>
    </location>
</feature>
<organism evidence="11 12">
    <name type="scientific">Streptomyces wuyuanensis</name>
    <dbReference type="NCBI Taxonomy" id="1196353"/>
    <lineage>
        <taxon>Bacteria</taxon>
        <taxon>Bacillati</taxon>
        <taxon>Actinomycetota</taxon>
        <taxon>Actinomycetes</taxon>
        <taxon>Kitasatosporales</taxon>
        <taxon>Streptomycetaceae</taxon>
        <taxon>Streptomyces</taxon>
    </lineage>
</organism>
<comment type="subcellular location">
    <subcellularLocation>
        <location evidence="1">Cell membrane</location>
        <topology evidence="1">Multi-pass membrane protein</topology>
    </subcellularLocation>
</comment>
<evidence type="ECO:0000259" key="10">
    <source>
        <dbReference type="Pfam" id="PF00999"/>
    </source>
</evidence>
<keyword evidence="12" id="KW-1185">Reference proteome</keyword>
<keyword evidence="8 9" id="KW-0472">Membrane</keyword>
<protein>
    <submittedName>
        <fullName evidence="11">NhaP-type Na+/H+ or K+/H+ antiporter</fullName>
    </submittedName>
</protein>
<evidence type="ECO:0000256" key="6">
    <source>
        <dbReference type="ARBA" id="ARBA00022989"/>
    </source>
</evidence>
<feature type="transmembrane region" description="Helical" evidence="9">
    <location>
        <begin position="264"/>
        <end position="281"/>
    </location>
</feature>
<proteinExistence type="predicted"/>
<keyword evidence="2" id="KW-0813">Transport</keyword>
<keyword evidence="7" id="KW-0406">Ion transport</keyword>
<feature type="transmembrane region" description="Helical" evidence="9">
    <location>
        <begin position="49"/>
        <end position="69"/>
    </location>
</feature>
<dbReference type="Pfam" id="PF00999">
    <property type="entry name" value="Na_H_Exchanger"/>
    <property type="match status" value="1"/>
</dbReference>
<dbReference type="InterPro" id="IPR006153">
    <property type="entry name" value="Cation/H_exchanger_TM"/>
</dbReference>
<dbReference type="Proteomes" id="UP000199063">
    <property type="component" value="Unassembled WGS sequence"/>
</dbReference>
<feature type="transmembrane region" description="Helical" evidence="9">
    <location>
        <begin position="75"/>
        <end position="94"/>
    </location>
</feature>
<dbReference type="InterPro" id="IPR038770">
    <property type="entry name" value="Na+/solute_symporter_sf"/>
</dbReference>
<feature type="transmembrane region" description="Helical" evidence="9">
    <location>
        <begin position="396"/>
        <end position="416"/>
    </location>
</feature>
<evidence type="ECO:0000313" key="11">
    <source>
        <dbReference type="EMBL" id="SDM50460.1"/>
    </source>
</evidence>